<name>X1FYN3_9ZZZZ</name>
<dbReference type="InterPro" id="IPR036890">
    <property type="entry name" value="HATPase_C_sf"/>
</dbReference>
<feature type="non-terminal residue" evidence="2">
    <location>
        <position position="1"/>
    </location>
</feature>
<dbReference type="Gene3D" id="3.30.450.20">
    <property type="entry name" value="PAS domain"/>
    <property type="match status" value="1"/>
</dbReference>
<dbReference type="InterPro" id="IPR011495">
    <property type="entry name" value="Sig_transdc_His_kin_sub2_dim/P"/>
</dbReference>
<dbReference type="SMART" id="SM00387">
    <property type="entry name" value="HATPase_c"/>
    <property type="match status" value="1"/>
</dbReference>
<dbReference type="InterPro" id="IPR005467">
    <property type="entry name" value="His_kinase_dom"/>
</dbReference>
<dbReference type="PROSITE" id="PS50109">
    <property type="entry name" value="HIS_KIN"/>
    <property type="match status" value="1"/>
</dbReference>
<dbReference type="SUPFAM" id="SSF55874">
    <property type="entry name" value="ATPase domain of HSP90 chaperone/DNA topoisomerase II/histidine kinase"/>
    <property type="match status" value="1"/>
</dbReference>
<dbReference type="Gene3D" id="3.30.565.10">
    <property type="entry name" value="Histidine kinase-like ATPase, C-terminal domain"/>
    <property type="match status" value="1"/>
</dbReference>
<accession>X1FYN3</accession>
<dbReference type="PANTHER" id="PTHR43065:SF23">
    <property type="entry name" value="SENSOR HISTIDINE KINASE PDTAS"/>
    <property type="match status" value="1"/>
</dbReference>
<proteinExistence type="predicted"/>
<organism evidence="2">
    <name type="scientific">marine sediment metagenome</name>
    <dbReference type="NCBI Taxonomy" id="412755"/>
    <lineage>
        <taxon>unclassified sequences</taxon>
        <taxon>metagenomes</taxon>
        <taxon>ecological metagenomes</taxon>
    </lineage>
</organism>
<reference evidence="2" key="1">
    <citation type="journal article" date="2014" name="Front. Microbiol.">
        <title>High frequency of phylogenetically diverse reductive dehalogenase-homologous genes in deep subseafloor sedimentary metagenomes.</title>
        <authorList>
            <person name="Kawai M."/>
            <person name="Futagami T."/>
            <person name="Toyoda A."/>
            <person name="Takaki Y."/>
            <person name="Nishi S."/>
            <person name="Hori S."/>
            <person name="Arai W."/>
            <person name="Tsubouchi T."/>
            <person name="Morono Y."/>
            <person name="Uchiyama I."/>
            <person name="Ito T."/>
            <person name="Fujiyama A."/>
            <person name="Inagaki F."/>
            <person name="Takami H."/>
        </authorList>
    </citation>
    <scope>NUCLEOTIDE SEQUENCE</scope>
    <source>
        <strain evidence="2">Expedition CK06-06</strain>
    </source>
</reference>
<feature type="domain" description="Histidine kinase" evidence="1">
    <location>
        <begin position="24"/>
        <end position="217"/>
    </location>
</feature>
<gene>
    <name evidence="2" type="ORF">S03H2_37732</name>
</gene>
<evidence type="ECO:0000259" key="1">
    <source>
        <dbReference type="PROSITE" id="PS50109"/>
    </source>
</evidence>
<dbReference type="Pfam" id="PF02518">
    <property type="entry name" value="HATPase_c"/>
    <property type="match status" value="1"/>
</dbReference>
<dbReference type="InterPro" id="IPR003594">
    <property type="entry name" value="HATPase_dom"/>
</dbReference>
<dbReference type="Pfam" id="PF07568">
    <property type="entry name" value="HisKA_2"/>
    <property type="match status" value="1"/>
</dbReference>
<evidence type="ECO:0000313" key="2">
    <source>
        <dbReference type="EMBL" id="GAH50776.1"/>
    </source>
</evidence>
<sequence length="219" mass="24625">ITERVRAEEQIKASLAEKTVLLKEIHHRVKNSLQTVVSLLNLQANRIEDEQMLSIIRESQSRVFTMALIHEELYQSTNLARVDFSRYVQGLVSQVFYLYDVSAADITIQADVEEVALDIDTAVWCGLIVNELVSNSLKHAFPEGRSGVVRVELRPEEDKYFLMVSDTGVGLPEDLDWQNTDTLGLYLVNTMVGGLSGEIELDCSEGTKFKITFPVSKES</sequence>
<dbReference type="AlphaFoldDB" id="X1FYN3"/>
<comment type="caution">
    <text evidence="2">The sequence shown here is derived from an EMBL/GenBank/DDBJ whole genome shotgun (WGS) entry which is preliminary data.</text>
</comment>
<protein>
    <recommendedName>
        <fullName evidence="1">Histidine kinase domain-containing protein</fullName>
    </recommendedName>
</protein>
<dbReference type="PANTHER" id="PTHR43065">
    <property type="entry name" value="SENSOR HISTIDINE KINASE"/>
    <property type="match status" value="1"/>
</dbReference>
<dbReference type="EMBL" id="BARU01023235">
    <property type="protein sequence ID" value="GAH50776.1"/>
    <property type="molecule type" value="Genomic_DNA"/>
</dbReference>